<comment type="caution">
    <text evidence="2">The sequence shown here is derived from an EMBL/GenBank/DDBJ whole genome shotgun (WGS) entry which is preliminary data.</text>
</comment>
<feature type="region of interest" description="Disordered" evidence="1">
    <location>
        <begin position="15"/>
        <end position="36"/>
    </location>
</feature>
<evidence type="ECO:0000313" key="3">
    <source>
        <dbReference type="Proteomes" id="UP000314294"/>
    </source>
</evidence>
<reference evidence="2 3" key="1">
    <citation type="submission" date="2019-03" db="EMBL/GenBank/DDBJ databases">
        <title>First draft genome of Liparis tanakae, snailfish: a comprehensive survey of snailfish specific genes.</title>
        <authorList>
            <person name="Kim W."/>
            <person name="Song I."/>
            <person name="Jeong J.-H."/>
            <person name="Kim D."/>
            <person name="Kim S."/>
            <person name="Ryu S."/>
            <person name="Song J.Y."/>
            <person name="Lee S.K."/>
        </authorList>
    </citation>
    <scope>NUCLEOTIDE SEQUENCE [LARGE SCALE GENOMIC DNA]</scope>
    <source>
        <tissue evidence="2">Muscle</tissue>
    </source>
</reference>
<feature type="compositionally biased region" description="Low complexity" evidence="1">
    <location>
        <begin position="23"/>
        <end position="35"/>
    </location>
</feature>
<protein>
    <submittedName>
        <fullName evidence="2">Uncharacterized protein</fullName>
    </submittedName>
</protein>
<evidence type="ECO:0000256" key="1">
    <source>
        <dbReference type="SAM" id="MobiDB-lite"/>
    </source>
</evidence>
<name>A0A4Z2F1Q8_9TELE</name>
<gene>
    <name evidence="2" type="ORF">EYF80_054935</name>
</gene>
<dbReference type="Proteomes" id="UP000314294">
    <property type="component" value="Unassembled WGS sequence"/>
</dbReference>
<proteinExistence type="predicted"/>
<evidence type="ECO:0000313" key="2">
    <source>
        <dbReference type="EMBL" id="TNN34903.1"/>
    </source>
</evidence>
<organism evidence="2 3">
    <name type="scientific">Liparis tanakae</name>
    <name type="common">Tanaka's snailfish</name>
    <dbReference type="NCBI Taxonomy" id="230148"/>
    <lineage>
        <taxon>Eukaryota</taxon>
        <taxon>Metazoa</taxon>
        <taxon>Chordata</taxon>
        <taxon>Craniata</taxon>
        <taxon>Vertebrata</taxon>
        <taxon>Euteleostomi</taxon>
        <taxon>Actinopterygii</taxon>
        <taxon>Neopterygii</taxon>
        <taxon>Teleostei</taxon>
        <taxon>Neoteleostei</taxon>
        <taxon>Acanthomorphata</taxon>
        <taxon>Eupercaria</taxon>
        <taxon>Perciformes</taxon>
        <taxon>Cottioidei</taxon>
        <taxon>Cottales</taxon>
        <taxon>Liparidae</taxon>
        <taxon>Liparis</taxon>
    </lineage>
</organism>
<sequence>MAALLRGVLVGRALRGLGRGEPGRAAGRRAAAGRPTEPTVLLSVVCRIGGGGLRRGFHCAALRLQDDKPPSSSSSSSSHHEHYQAEALQDDPTSDPAAEEASRPNTR</sequence>
<keyword evidence="3" id="KW-1185">Reference proteome</keyword>
<accession>A0A4Z2F1Q8</accession>
<dbReference type="EMBL" id="SRLO01001869">
    <property type="protein sequence ID" value="TNN34903.1"/>
    <property type="molecule type" value="Genomic_DNA"/>
</dbReference>
<dbReference type="AlphaFoldDB" id="A0A4Z2F1Q8"/>
<feature type="region of interest" description="Disordered" evidence="1">
    <location>
        <begin position="64"/>
        <end position="107"/>
    </location>
</feature>